<dbReference type="GO" id="GO:0005737">
    <property type="term" value="C:cytoplasm"/>
    <property type="evidence" value="ECO:0007669"/>
    <property type="project" value="TreeGrafter"/>
</dbReference>
<dbReference type="KEGG" id="nah:F5544_35955"/>
<dbReference type="InterPro" id="IPR013786">
    <property type="entry name" value="AcylCoA_DH/ox_N"/>
</dbReference>
<dbReference type="Pfam" id="PF02770">
    <property type="entry name" value="Acyl-CoA_dh_M"/>
    <property type="match status" value="1"/>
</dbReference>
<dbReference type="InterPro" id="IPR050741">
    <property type="entry name" value="Acyl-CoA_dehydrogenase"/>
</dbReference>
<comment type="catalytic activity">
    <reaction evidence="7">
        <text>a 2,3-saturated acyl-CoA + A = a 2,3-dehydroacyl-CoA + AH2</text>
        <dbReference type="Rhea" id="RHEA:48608"/>
        <dbReference type="ChEBI" id="CHEBI:13193"/>
        <dbReference type="ChEBI" id="CHEBI:17499"/>
        <dbReference type="ChEBI" id="CHEBI:60015"/>
        <dbReference type="ChEBI" id="CHEBI:65111"/>
    </reaction>
</comment>
<proteinExistence type="inferred from homology"/>
<accession>A0A6G9YPA5</accession>
<evidence type="ECO:0000256" key="6">
    <source>
        <dbReference type="ARBA" id="ARBA00023002"/>
    </source>
</evidence>
<dbReference type="Proteomes" id="UP000503540">
    <property type="component" value="Chromosome"/>
</dbReference>
<comment type="cofactor">
    <cofactor evidence="1 8">
        <name>FAD</name>
        <dbReference type="ChEBI" id="CHEBI:57692"/>
    </cofactor>
</comment>
<dbReference type="InterPro" id="IPR037069">
    <property type="entry name" value="AcylCoA_DH/ox_N_sf"/>
</dbReference>
<evidence type="ECO:0000259" key="10">
    <source>
        <dbReference type="Pfam" id="PF00441"/>
    </source>
</evidence>
<dbReference type="InterPro" id="IPR046373">
    <property type="entry name" value="Acyl-CoA_Oxase/DH_mid-dom_sf"/>
</dbReference>
<dbReference type="InterPro" id="IPR009100">
    <property type="entry name" value="AcylCoA_DH/oxidase_NM_dom_sf"/>
</dbReference>
<dbReference type="InterPro" id="IPR036250">
    <property type="entry name" value="AcylCo_DH-like_C"/>
</dbReference>
<evidence type="ECO:0000259" key="12">
    <source>
        <dbReference type="Pfam" id="PF02771"/>
    </source>
</evidence>
<dbReference type="PANTHER" id="PTHR48083:SF13">
    <property type="entry name" value="ACYL-COA DEHYDROGENASE FAMILY MEMBER 11"/>
    <property type="match status" value="1"/>
</dbReference>
<dbReference type="GO" id="GO:0033539">
    <property type="term" value="P:fatty acid beta-oxidation using acyl-CoA dehydrogenase"/>
    <property type="evidence" value="ECO:0007669"/>
    <property type="project" value="TreeGrafter"/>
</dbReference>
<reference evidence="13 14" key="1">
    <citation type="journal article" date="2019" name="ACS Chem. Biol.">
        <title>Identification and Mobilization of a Cryptic Antibiotic Biosynthesis Gene Locus from a Human-Pathogenic Nocardia Isolate.</title>
        <authorList>
            <person name="Herisse M."/>
            <person name="Ishida K."/>
            <person name="Porter J.L."/>
            <person name="Howden B."/>
            <person name="Hertweck C."/>
            <person name="Stinear T.P."/>
            <person name="Pidot S.J."/>
        </authorList>
    </citation>
    <scope>NUCLEOTIDE SEQUENCE [LARGE SCALE GENOMIC DNA]</scope>
    <source>
        <strain evidence="13 14">AUSMDU00012717</strain>
    </source>
</reference>
<keyword evidence="6 8" id="KW-0560">Oxidoreductase</keyword>
<dbReference type="PANTHER" id="PTHR48083">
    <property type="entry name" value="MEDIUM-CHAIN SPECIFIC ACYL-COA DEHYDROGENASE, MITOCHONDRIAL-RELATED"/>
    <property type="match status" value="1"/>
</dbReference>
<dbReference type="Gene3D" id="2.40.110.10">
    <property type="entry name" value="Butyryl-CoA Dehydrogenase, subunit A, domain 2"/>
    <property type="match status" value="1"/>
</dbReference>
<evidence type="ECO:0000256" key="5">
    <source>
        <dbReference type="ARBA" id="ARBA00022827"/>
    </source>
</evidence>
<evidence type="ECO:0000256" key="3">
    <source>
        <dbReference type="ARBA" id="ARBA00011738"/>
    </source>
</evidence>
<dbReference type="Pfam" id="PF00441">
    <property type="entry name" value="Acyl-CoA_dh_1"/>
    <property type="match status" value="1"/>
</dbReference>
<dbReference type="InterPro" id="IPR009075">
    <property type="entry name" value="AcylCo_DH/oxidase_C"/>
</dbReference>
<feature type="compositionally biased region" description="Low complexity" evidence="9">
    <location>
        <begin position="38"/>
        <end position="63"/>
    </location>
</feature>
<dbReference type="Gene3D" id="1.20.140.10">
    <property type="entry name" value="Butyryl-CoA Dehydrogenase, subunit A, domain 3"/>
    <property type="match status" value="1"/>
</dbReference>
<keyword evidence="5 8" id="KW-0274">FAD</keyword>
<feature type="domain" description="Acyl-CoA dehydrogenase/oxidase N-terminal" evidence="12">
    <location>
        <begin position="99"/>
        <end position="221"/>
    </location>
</feature>
<evidence type="ECO:0000256" key="4">
    <source>
        <dbReference type="ARBA" id="ARBA00022630"/>
    </source>
</evidence>
<organism evidence="13 14">
    <name type="scientific">Nocardia arthritidis</name>
    <dbReference type="NCBI Taxonomy" id="228602"/>
    <lineage>
        <taxon>Bacteria</taxon>
        <taxon>Bacillati</taxon>
        <taxon>Actinomycetota</taxon>
        <taxon>Actinomycetes</taxon>
        <taxon>Mycobacteriales</taxon>
        <taxon>Nocardiaceae</taxon>
        <taxon>Nocardia</taxon>
    </lineage>
</organism>
<keyword evidence="14" id="KW-1185">Reference proteome</keyword>
<feature type="domain" description="Acyl-CoA dehydrogenase/oxidase C-terminal" evidence="10">
    <location>
        <begin position="338"/>
        <end position="487"/>
    </location>
</feature>
<feature type="region of interest" description="Disordered" evidence="9">
    <location>
        <begin position="38"/>
        <end position="66"/>
    </location>
</feature>
<dbReference type="EMBL" id="CP046172">
    <property type="protein sequence ID" value="QIS15021.1"/>
    <property type="molecule type" value="Genomic_DNA"/>
</dbReference>
<dbReference type="FunFam" id="2.40.110.10:FF:000002">
    <property type="entry name" value="Acyl-CoA dehydrogenase fadE12"/>
    <property type="match status" value="1"/>
</dbReference>
<evidence type="ECO:0000259" key="11">
    <source>
        <dbReference type="Pfam" id="PF02770"/>
    </source>
</evidence>
<dbReference type="AlphaFoldDB" id="A0A6G9YPA5"/>
<evidence type="ECO:0000256" key="8">
    <source>
        <dbReference type="RuleBase" id="RU362125"/>
    </source>
</evidence>
<keyword evidence="4 8" id="KW-0285">Flavoprotein</keyword>
<dbReference type="SUPFAM" id="SSF56645">
    <property type="entry name" value="Acyl-CoA dehydrogenase NM domain-like"/>
    <property type="match status" value="1"/>
</dbReference>
<evidence type="ECO:0000313" key="13">
    <source>
        <dbReference type="EMBL" id="QIS15021.1"/>
    </source>
</evidence>
<evidence type="ECO:0000256" key="1">
    <source>
        <dbReference type="ARBA" id="ARBA00001974"/>
    </source>
</evidence>
<dbReference type="SUPFAM" id="SSF47203">
    <property type="entry name" value="Acyl-CoA dehydrogenase C-terminal domain-like"/>
    <property type="match status" value="1"/>
</dbReference>
<dbReference type="Pfam" id="PF02771">
    <property type="entry name" value="Acyl-CoA_dh_N"/>
    <property type="match status" value="1"/>
</dbReference>
<evidence type="ECO:0000256" key="7">
    <source>
        <dbReference type="ARBA" id="ARBA00052546"/>
    </source>
</evidence>
<evidence type="ECO:0000256" key="9">
    <source>
        <dbReference type="SAM" id="MobiDB-lite"/>
    </source>
</evidence>
<dbReference type="GO" id="GO:0050660">
    <property type="term" value="F:flavin adenine dinucleotide binding"/>
    <property type="evidence" value="ECO:0007669"/>
    <property type="project" value="InterPro"/>
</dbReference>
<sequence>MTCARVRSAPRCTTIPPSAGCTSTSRIWPCPIPTANTSSSIWPRPTPRTTTPSPCSTSPRIRPYPTPVEVDSLIQTSRSGPVPASRRLEYPMDLFTVSDRAKKYRDELLAFMDERIYPAESGYAEQMRAAGDPHHHPRILEELKADARDRGLWNLFHPHPEWGPGLTNLEYAPLAEIMGRSPMLAPEACNCSAPDTGNMEVLTLFGTEEHHRRWLEPLLAGTIRSAFAMTEPAVASSDATNIEMRMERDGDGYLLNGRKWFASNALHKNCRVLIVMGKTDPDAPKHRQQSMMVVPIDAPGVTVVRNLPVFGYADREGHAEITFDNVRVPDGDVLAGPGEGFAISQARLGPGRIHHCMRAIGMAERALELMCARADSRTTFGAPLSERANIQDWIAEARIEIEQTRLLTMKAAWLMDTVGNKAARVEIAAIKVAAPNMALKIVDRAIQVHGAAGVTDDFPLASAWAHLRTLRLADGPDEVHKRSIAHAELGRHRKRVAERAGKEQ</sequence>
<gene>
    <name evidence="13" type="ORF">F5544_35955</name>
</gene>
<name>A0A6G9YPA5_9NOCA</name>
<comment type="subunit">
    <text evidence="3">Homodimer.</text>
</comment>
<dbReference type="GO" id="GO:0003995">
    <property type="term" value="F:acyl-CoA dehydrogenase activity"/>
    <property type="evidence" value="ECO:0007669"/>
    <property type="project" value="TreeGrafter"/>
</dbReference>
<evidence type="ECO:0000313" key="14">
    <source>
        <dbReference type="Proteomes" id="UP000503540"/>
    </source>
</evidence>
<protein>
    <submittedName>
        <fullName evidence="13">Acyl-CoA dehydrogenase</fullName>
    </submittedName>
</protein>
<evidence type="ECO:0000256" key="2">
    <source>
        <dbReference type="ARBA" id="ARBA00009347"/>
    </source>
</evidence>
<dbReference type="Gene3D" id="1.10.540.10">
    <property type="entry name" value="Acyl-CoA dehydrogenase/oxidase, N-terminal domain"/>
    <property type="match status" value="1"/>
</dbReference>
<comment type="similarity">
    <text evidence="2 8">Belongs to the acyl-CoA dehydrogenase family.</text>
</comment>
<feature type="domain" description="Acyl-CoA oxidase/dehydrogenase middle" evidence="11">
    <location>
        <begin position="226"/>
        <end position="326"/>
    </location>
</feature>
<dbReference type="InterPro" id="IPR006091">
    <property type="entry name" value="Acyl-CoA_Oxase/DH_mid-dom"/>
</dbReference>